<gene>
    <name evidence="2" type="ORF">V6N11_074451</name>
</gene>
<keyword evidence="3" id="KW-1185">Reference proteome</keyword>
<proteinExistence type="predicted"/>
<feature type="compositionally biased region" description="Low complexity" evidence="1">
    <location>
        <begin position="1"/>
        <end position="26"/>
    </location>
</feature>
<feature type="region of interest" description="Disordered" evidence="1">
    <location>
        <begin position="43"/>
        <end position="82"/>
    </location>
</feature>
<sequence length="82" mass="8462">MPTSSSPAVCATSSSAADVSATTSSSPFVSIPTPGYGMTVKMMPSSQEDNTGSQHLSQSSTVIQTSQEDNSLCTMAKKPRMV</sequence>
<feature type="compositionally biased region" description="Polar residues" evidence="1">
    <location>
        <begin position="44"/>
        <end position="73"/>
    </location>
</feature>
<protein>
    <submittedName>
        <fullName evidence="2">Uncharacterized protein</fullName>
    </submittedName>
</protein>
<dbReference type="EMBL" id="JBBPBN010000026">
    <property type="protein sequence ID" value="KAK9007531.1"/>
    <property type="molecule type" value="Genomic_DNA"/>
</dbReference>
<organism evidence="2 3">
    <name type="scientific">Hibiscus sabdariffa</name>
    <name type="common">roselle</name>
    <dbReference type="NCBI Taxonomy" id="183260"/>
    <lineage>
        <taxon>Eukaryota</taxon>
        <taxon>Viridiplantae</taxon>
        <taxon>Streptophyta</taxon>
        <taxon>Embryophyta</taxon>
        <taxon>Tracheophyta</taxon>
        <taxon>Spermatophyta</taxon>
        <taxon>Magnoliopsida</taxon>
        <taxon>eudicotyledons</taxon>
        <taxon>Gunneridae</taxon>
        <taxon>Pentapetalae</taxon>
        <taxon>rosids</taxon>
        <taxon>malvids</taxon>
        <taxon>Malvales</taxon>
        <taxon>Malvaceae</taxon>
        <taxon>Malvoideae</taxon>
        <taxon>Hibiscus</taxon>
    </lineage>
</organism>
<evidence type="ECO:0000313" key="3">
    <source>
        <dbReference type="Proteomes" id="UP001396334"/>
    </source>
</evidence>
<name>A0ABR2R3L1_9ROSI</name>
<evidence type="ECO:0000256" key="1">
    <source>
        <dbReference type="SAM" id="MobiDB-lite"/>
    </source>
</evidence>
<evidence type="ECO:0000313" key="2">
    <source>
        <dbReference type="EMBL" id="KAK9007531.1"/>
    </source>
</evidence>
<accession>A0ABR2R3L1</accession>
<comment type="caution">
    <text evidence="2">The sequence shown here is derived from an EMBL/GenBank/DDBJ whole genome shotgun (WGS) entry which is preliminary data.</text>
</comment>
<reference evidence="2 3" key="1">
    <citation type="journal article" date="2024" name="G3 (Bethesda)">
        <title>Genome assembly of Hibiscus sabdariffa L. provides insights into metabolisms of medicinal natural products.</title>
        <authorList>
            <person name="Kim T."/>
        </authorList>
    </citation>
    <scope>NUCLEOTIDE SEQUENCE [LARGE SCALE GENOMIC DNA]</scope>
    <source>
        <strain evidence="2">TK-2024</strain>
        <tissue evidence="2">Old leaves</tissue>
    </source>
</reference>
<feature type="region of interest" description="Disordered" evidence="1">
    <location>
        <begin position="1"/>
        <end position="28"/>
    </location>
</feature>
<dbReference type="Proteomes" id="UP001396334">
    <property type="component" value="Unassembled WGS sequence"/>
</dbReference>